<dbReference type="EMBL" id="FQYV01000029">
    <property type="protein sequence ID" value="SHJ87438.1"/>
    <property type="molecule type" value="Genomic_DNA"/>
</dbReference>
<sequence length="214" mass="25211">MIIRKYGITLQRLTEADIELVRHHRNSELIRKRMFYQKLITEEEQKKWFQSINNDFNYYFLILHEEKKIGLIHGNIESYETGISRGGIFIWEPTAMQSHLPIIASVCATDLLFFLVKIKRSLAEVRADNKIALEYNQKFGYQIVEALSDDEKYVLELTPEIYLETAKTIREMVKKINNDPSELSWNDVELPREKPAGLYDNLPSHLAEYIKFKP</sequence>
<dbReference type="SUPFAM" id="SSF55729">
    <property type="entry name" value="Acyl-CoA N-acyltransferases (Nat)"/>
    <property type="match status" value="1"/>
</dbReference>
<dbReference type="OrthoDB" id="9799096at2"/>
<dbReference type="STRING" id="797419.SAMN05216556_1274"/>
<protein>
    <recommendedName>
        <fullName evidence="3">Protein N-acetyltransferase, RimJ/RimL family</fullName>
    </recommendedName>
</protein>
<dbReference type="Gene3D" id="3.40.630.30">
    <property type="match status" value="1"/>
</dbReference>
<accession>A0A1M6MVA3</accession>
<evidence type="ECO:0008006" key="3">
    <source>
        <dbReference type="Google" id="ProtNLM"/>
    </source>
</evidence>
<evidence type="ECO:0000313" key="2">
    <source>
        <dbReference type="Proteomes" id="UP000184172"/>
    </source>
</evidence>
<dbReference type="InterPro" id="IPR016181">
    <property type="entry name" value="Acyl_CoA_acyltransferase"/>
</dbReference>
<dbReference type="RefSeq" id="WP_073221230.1">
    <property type="nucleotide sequence ID" value="NZ_FNNS01000027.1"/>
</dbReference>
<dbReference type="Proteomes" id="UP000184172">
    <property type="component" value="Unassembled WGS sequence"/>
</dbReference>
<name>A0A1M6MVA3_9FLAO</name>
<reference evidence="2" key="1">
    <citation type="submission" date="2016-11" db="EMBL/GenBank/DDBJ databases">
        <authorList>
            <person name="Varghese N."/>
            <person name="Submissions S."/>
        </authorList>
    </citation>
    <scope>NUCLEOTIDE SEQUENCE [LARGE SCALE GENOMIC DNA]</scope>
    <source>
        <strain evidence="2">DSM 26349</strain>
    </source>
</reference>
<organism evidence="1 2">
    <name type="scientific">Aequorivita viscosa</name>
    <dbReference type="NCBI Taxonomy" id="797419"/>
    <lineage>
        <taxon>Bacteria</taxon>
        <taxon>Pseudomonadati</taxon>
        <taxon>Bacteroidota</taxon>
        <taxon>Flavobacteriia</taxon>
        <taxon>Flavobacteriales</taxon>
        <taxon>Flavobacteriaceae</taxon>
        <taxon>Aequorivita</taxon>
    </lineage>
</organism>
<evidence type="ECO:0000313" key="1">
    <source>
        <dbReference type="EMBL" id="SHJ87438.1"/>
    </source>
</evidence>
<dbReference type="AlphaFoldDB" id="A0A1M6MVA3"/>
<gene>
    <name evidence="1" type="ORF">SAMN04487908_12941</name>
</gene>
<keyword evidence="2" id="KW-1185">Reference proteome</keyword>
<proteinExistence type="predicted"/>